<keyword evidence="2" id="KW-1133">Transmembrane helix</keyword>
<comment type="similarity">
    <text evidence="1">Belongs to the LytR/CpsA/Psr (LCP) family.</text>
</comment>
<dbReference type="Pfam" id="PF01569">
    <property type="entry name" value="PAP2"/>
    <property type="match status" value="1"/>
</dbReference>
<dbReference type="AlphaFoldDB" id="A0A2N8PRN3"/>
<evidence type="ECO:0000259" key="3">
    <source>
        <dbReference type="SMART" id="SM00014"/>
    </source>
</evidence>
<evidence type="ECO:0000256" key="1">
    <source>
        <dbReference type="ARBA" id="ARBA00006068"/>
    </source>
</evidence>
<protein>
    <submittedName>
        <fullName evidence="4">Phosphatase PAP2 family protein</fullName>
    </submittedName>
</protein>
<dbReference type="Gene3D" id="1.20.144.10">
    <property type="entry name" value="Phosphatidic acid phosphatase type 2/haloperoxidase"/>
    <property type="match status" value="1"/>
</dbReference>
<keyword evidence="2" id="KW-0812">Transmembrane</keyword>
<dbReference type="Pfam" id="PF03816">
    <property type="entry name" value="LytR_cpsA_psr"/>
    <property type="match status" value="1"/>
</dbReference>
<dbReference type="SMART" id="SM00014">
    <property type="entry name" value="acidPPc"/>
    <property type="match status" value="1"/>
</dbReference>
<comment type="caution">
    <text evidence="4">The sequence shown here is derived from an EMBL/GenBank/DDBJ whole genome shotgun (WGS) entry which is preliminary data.</text>
</comment>
<feature type="transmembrane region" description="Helical" evidence="2">
    <location>
        <begin position="7"/>
        <end position="27"/>
    </location>
</feature>
<dbReference type="InterPro" id="IPR036938">
    <property type="entry name" value="PAP2/HPO_sf"/>
</dbReference>
<feature type="transmembrane region" description="Helical" evidence="2">
    <location>
        <begin position="222"/>
        <end position="245"/>
    </location>
</feature>
<keyword evidence="2" id="KW-0472">Membrane</keyword>
<dbReference type="InterPro" id="IPR050922">
    <property type="entry name" value="LytR/CpsA/Psr_CW_biosynth"/>
</dbReference>
<dbReference type="EMBL" id="RYZS01000002">
    <property type="protein sequence ID" value="RVU92879.1"/>
    <property type="molecule type" value="Genomic_DNA"/>
</dbReference>
<name>A0A2N8PRN3_ENTAV</name>
<reference evidence="4 5" key="1">
    <citation type="submission" date="2018-12" db="EMBL/GenBank/DDBJ databases">
        <title>A novel vanA-carrying plasmid in a clinical isolate of Enterococcus avium.</title>
        <authorList>
            <person name="Bernasconi O.J."/>
            <person name="Luzzaro F."/>
            <person name="Endimiani A."/>
        </authorList>
    </citation>
    <scope>NUCLEOTIDE SEQUENCE [LARGE SCALE GENOMIC DNA]</scope>
    <source>
        <strain evidence="4 5">LC0559/18</strain>
    </source>
</reference>
<dbReference type="InterPro" id="IPR004474">
    <property type="entry name" value="LytR_CpsA_psr"/>
</dbReference>
<feature type="transmembrane region" description="Helical" evidence="2">
    <location>
        <begin position="123"/>
        <end position="146"/>
    </location>
</feature>
<dbReference type="Proteomes" id="UP000288388">
    <property type="component" value="Unassembled WGS sequence"/>
</dbReference>
<feature type="transmembrane region" description="Helical" evidence="2">
    <location>
        <begin position="85"/>
        <end position="103"/>
    </location>
</feature>
<gene>
    <name evidence="4" type="ORF">EK398_20625</name>
</gene>
<dbReference type="PANTHER" id="PTHR33392">
    <property type="entry name" value="POLYISOPRENYL-TEICHOIC ACID--PEPTIDOGLYCAN TEICHOIC ACID TRANSFERASE TAGU"/>
    <property type="match status" value="1"/>
</dbReference>
<feature type="transmembrane region" description="Helical" evidence="2">
    <location>
        <begin position="153"/>
        <end position="175"/>
    </location>
</feature>
<feature type="transmembrane region" description="Helical" evidence="2">
    <location>
        <begin position="181"/>
        <end position="202"/>
    </location>
</feature>
<dbReference type="InterPro" id="IPR000326">
    <property type="entry name" value="PAP2/HPO"/>
</dbReference>
<organism evidence="4 5">
    <name type="scientific">Enterococcus avium</name>
    <name type="common">Streptococcus avium</name>
    <dbReference type="NCBI Taxonomy" id="33945"/>
    <lineage>
        <taxon>Bacteria</taxon>
        <taxon>Bacillati</taxon>
        <taxon>Bacillota</taxon>
        <taxon>Bacilli</taxon>
        <taxon>Lactobacillales</taxon>
        <taxon>Enterococcaceae</taxon>
        <taxon>Enterococcus</taxon>
    </lineage>
</organism>
<dbReference type="PANTHER" id="PTHR33392:SF6">
    <property type="entry name" value="POLYISOPRENYL-TEICHOIC ACID--PEPTIDOGLYCAN TEICHOIC ACID TRANSFERASE TAGU"/>
    <property type="match status" value="1"/>
</dbReference>
<dbReference type="NCBIfam" id="TIGR00350">
    <property type="entry name" value="lytR_cpsA_psr"/>
    <property type="match status" value="1"/>
</dbReference>
<evidence type="ECO:0000256" key="2">
    <source>
        <dbReference type="SAM" id="Phobius"/>
    </source>
</evidence>
<dbReference type="SUPFAM" id="SSF48317">
    <property type="entry name" value="Acid phosphatase/Vanadium-dependent haloperoxidase"/>
    <property type="match status" value="1"/>
</dbReference>
<evidence type="ECO:0000313" key="4">
    <source>
        <dbReference type="EMBL" id="RVU92879.1"/>
    </source>
</evidence>
<evidence type="ECO:0000313" key="5">
    <source>
        <dbReference type="Proteomes" id="UP000288388"/>
    </source>
</evidence>
<dbReference type="RefSeq" id="WP_102872817.1">
    <property type="nucleotide sequence ID" value="NZ_JBPFKW010000297.1"/>
</dbReference>
<proteinExistence type="inferred from homology"/>
<dbReference type="CDD" id="cd03392">
    <property type="entry name" value="PAP2_like_2"/>
    <property type="match status" value="1"/>
</dbReference>
<dbReference type="Gene3D" id="3.40.630.190">
    <property type="entry name" value="LCP protein"/>
    <property type="match status" value="1"/>
</dbReference>
<sequence length="526" mass="58964">MNMRKAFLLSSVSALLIVFLFTMAVVLNVQWLTHLDQLFIQYRLPDILAVTTFVGVIAKFATIGPILVVFSLISIFLLRSNFKTLTIWCLGNLILISGIGYLLKQLIQRSRPDQIQYISRSSYSFPSGHSLLVMTFVCSVLLIYFFIEKKPPLIIKSLLIFLLITITGGRIYLGVHFFSDIIAGLFLGGGITFGTASLFYPYLRQKSSVQDRKVKFMTWQKVLLSILAMLVVLAAGVSVFALKVYQGSQKMADSMYSPIEREKKQKSPAASEPISILILGIANDAKRKTEFRANTIMVATLNNQLNKATLVSIPRDSFVEIVGADYEDKINHAHSIGGPEMIMDTVEKFLDIPIHHYVSVNMDGLQTLVDAVGGVTVDNDFAFSAEGIDYPKGKQHLNGWEALQYSRMRYEDPTGDYGRQGRQREVMELLINKLLSAKSIFSYQKILDGIGENGKTDLTFHQMQTILTGYHSCLTEIDSQQVQGEGFIGDGFTCEEGISYQKIPQEESDRVKKLLHKQLALEESKQ</sequence>
<accession>A0A2N8PRN3</accession>
<feature type="domain" description="Phosphatidic acid phosphatase type 2/haloperoxidase" evidence="3">
    <location>
        <begin position="86"/>
        <end position="196"/>
    </location>
</feature>
<feature type="transmembrane region" description="Helical" evidence="2">
    <location>
        <begin position="47"/>
        <end position="78"/>
    </location>
</feature>